<evidence type="ECO:0000313" key="2">
    <source>
        <dbReference type="Proteomes" id="UP001164250"/>
    </source>
</evidence>
<gene>
    <name evidence="1" type="ORF">Patl1_14823</name>
</gene>
<protein>
    <submittedName>
        <fullName evidence="1">Uncharacterized protein</fullName>
    </submittedName>
</protein>
<keyword evidence="2" id="KW-1185">Reference proteome</keyword>
<name>A0ACC1ATS1_9ROSI</name>
<organism evidence="1 2">
    <name type="scientific">Pistacia atlantica</name>
    <dbReference type="NCBI Taxonomy" id="434234"/>
    <lineage>
        <taxon>Eukaryota</taxon>
        <taxon>Viridiplantae</taxon>
        <taxon>Streptophyta</taxon>
        <taxon>Embryophyta</taxon>
        <taxon>Tracheophyta</taxon>
        <taxon>Spermatophyta</taxon>
        <taxon>Magnoliopsida</taxon>
        <taxon>eudicotyledons</taxon>
        <taxon>Gunneridae</taxon>
        <taxon>Pentapetalae</taxon>
        <taxon>rosids</taxon>
        <taxon>malvids</taxon>
        <taxon>Sapindales</taxon>
        <taxon>Anacardiaceae</taxon>
        <taxon>Pistacia</taxon>
    </lineage>
</organism>
<proteinExistence type="predicted"/>
<reference evidence="2" key="1">
    <citation type="journal article" date="2023" name="G3 (Bethesda)">
        <title>Genome assembly and association tests identify interacting loci associated with vigor, precocity, and sex in interspecific pistachio rootstocks.</title>
        <authorList>
            <person name="Palmer W."/>
            <person name="Jacygrad E."/>
            <person name="Sagayaradj S."/>
            <person name="Cavanaugh K."/>
            <person name="Han R."/>
            <person name="Bertier L."/>
            <person name="Beede B."/>
            <person name="Kafkas S."/>
            <person name="Golino D."/>
            <person name="Preece J."/>
            <person name="Michelmore R."/>
        </authorList>
    </citation>
    <scope>NUCLEOTIDE SEQUENCE [LARGE SCALE GENOMIC DNA]</scope>
</reference>
<comment type="caution">
    <text evidence="1">The sequence shown here is derived from an EMBL/GenBank/DDBJ whole genome shotgun (WGS) entry which is preliminary data.</text>
</comment>
<dbReference type="Proteomes" id="UP001164250">
    <property type="component" value="Chromosome 8"/>
</dbReference>
<evidence type="ECO:0000313" key="1">
    <source>
        <dbReference type="EMBL" id="KAJ0089993.1"/>
    </source>
</evidence>
<dbReference type="EMBL" id="CM047904">
    <property type="protein sequence ID" value="KAJ0089993.1"/>
    <property type="molecule type" value="Genomic_DNA"/>
</dbReference>
<sequence length="986" mass="108459">MGGGGRRKPTNNNKNSSNNKSKSKRRGKPDTSSSSGRRIRNSLFVEGGLLSDWQQKFQSPSRGTIANMNSNSGLKSGSSNPAKASASKNGSRKSNGNVFAYQYPSVDLKMSCLYGINLCQELRIEDNDRDNSLDESQQMILVGSRNSKIVAYIDETPTSDPHNVNYSYDYSSGFVLGDSSHRGLGFCDESEATPSGVDSSSKQVDGREVSGSDSPFSKEEVDTDENISQEEGVEMAEELPDENVSPKENSGFLSIGGMKLYTQDMSDGDSDDENDGDSCDDEFLESYSDSDQSEDLSDSDSDIDEEIAEDYLEGIGGSDNVLDAKWLVEQDFNGSEDRSSSSSSFDNTLQKLGGIALQDASREYGVRKPLPVSKKKKSVAARGAYSSAFDDLMLVKDPRTVSAKNKHAPRLPQSWPREAQKSRKSRNYPGEKKKHRKEMIAVKRRERMLRRGVDLEQINSILEQIVLDGVDMFAFQPMHHRDCSQVRRLASIYRLQSSCWGSGKESKAKSVVIYGFQLIGAGDEDVDFAVNKGSNIKSASADRKKSKTSKNMTVCNNSGETSKKKGSGKKVASQPVSFLSSGKKVAYASQPVSFVSSGVMRSETVEIKTLDSIKTSETFESKGPTSLTQVGTFEVHTKGFGSKMMAKMGYVEGGGLGKDGQGMSKPIEVVQRPKSLGLGVEFSNIDDDSARKVSRGDSGRKESCSDSGRKESRGDSGRRESHGNSTRKGPQSIGAFEKHTKGFGSKMMAKMGFVEGMGLGRDSQGIVNPLVAVRHPKSRGLGANKDLLSKDDFDLLKKRIDEMYEVNLILDNLPGDKETKVSSLMVAGYAAEVIPTRVSEGSDVPIYMVVGIESDAYLKMDVLKFHWFSILNFFMIITFVTDELGVNLVGSLFWRTFSFPQAVLDFYETWLEMDYLVPVSATLFWVLSVHGYSNYASNRYSMIFSSYWLVHYLFTPVKLDLEFSFLLNISIARSSDGQLAKENLQP</sequence>
<accession>A0ACC1ATS1</accession>